<evidence type="ECO:0000313" key="1">
    <source>
        <dbReference type="EMBL" id="KAG5575573.1"/>
    </source>
</evidence>
<gene>
    <name evidence="1" type="ORF">H5410_055707</name>
</gene>
<comment type="caution">
    <text evidence="1">The sequence shown here is derived from an EMBL/GenBank/DDBJ whole genome shotgun (WGS) entry which is preliminary data.</text>
</comment>
<reference evidence="1 2" key="1">
    <citation type="submission" date="2020-09" db="EMBL/GenBank/DDBJ databases">
        <title>De no assembly of potato wild relative species, Solanum commersonii.</title>
        <authorList>
            <person name="Cho K."/>
        </authorList>
    </citation>
    <scope>NUCLEOTIDE SEQUENCE [LARGE SCALE GENOMIC DNA]</scope>
    <source>
        <strain evidence="1">LZ3.2</strain>
        <tissue evidence="1">Leaf</tissue>
    </source>
</reference>
<evidence type="ECO:0000313" key="2">
    <source>
        <dbReference type="Proteomes" id="UP000824120"/>
    </source>
</evidence>
<keyword evidence="2" id="KW-1185">Reference proteome</keyword>
<proteinExistence type="predicted"/>
<accession>A0A9J5WJH5</accession>
<sequence length="258" mass="29489">MEIHCEESKCPARKCSIVYKASLLKESSPNRNEHPNMLTHALNGVVDSRRRMWIKFSLSMTRFSVLVNGRLLGEKKSCEDLPNIVFVQWFIKFIAYLQNLHYIKNYASARELTKFKKVSFPDFLDGLINFPTTPTFIGLLNDLWDCTAETKNRVEQAPYVTSNFAYLPSFALPHLNLFAACKFNLYPSSLEIPFGKKLQLFTISPELGAGGFRKVETYWLSWFGIFVVVVGSRYSCWWLKLVGGSENEGLLVGEGEED</sequence>
<dbReference type="EMBL" id="JACXVP010000011">
    <property type="protein sequence ID" value="KAG5575573.1"/>
    <property type="molecule type" value="Genomic_DNA"/>
</dbReference>
<organism evidence="1 2">
    <name type="scientific">Solanum commersonii</name>
    <name type="common">Commerson's wild potato</name>
    <name type="synonym">Commerson's nightshade</name>
    <dbReference type="NCBI Taxonomy" id="4109"/>
    <lineage>
        <taxon>Eukaryota</taxon>
        <taxon>Viridiplantae</taxon>
        <taxon>Streptophyta</taxon>
        <taxon>Embryophyta</taxon>
        <taxon>Tracheophyta</taxon>
        <taxon>Spermatophyta</taxon>
        <taxon>Magnoliopsida</taxon>
        <taxon>eudicotyledons</taxon>
        <taxon>Gunneridae</taxon>
        <taxon>Pentapetalae</taxon>
        <taxon>asterids</taxon>
        <taxon>lamiids</taxon>
        <taxon>Solanales</taxon>
        <taxon>Solanaceae</taxon>
        <taxon>Solanoideae</taxon>
        <taxon>Solaneae</taxon>
        <taxon>Solanum</taxon>
    </lineage>
</organism>
<dbReference type="AlphaFoldDB" id="A0A9J5WJH5"/>
<name>A0A9J5WJH5_SOLCO</name>
<dbReference type="Proteomes" id="UP000824120">
    <property type="component" value="Chromosome 11"/>
</dbReference>
<protein>
    <submittedName>
        <fullName evidence="1">Uncharacterized protein</fullName>
    </submittedName>
</protein>